<evidence type="ECO:0000259" key="1">
    <source>
        <dbReference type="Pfam" id="PF01522"/>
    </source>
</evidence>
<sequence length="400" mass="47377">MEIYVSLFGEKKDVLDWLRLLEQEKVPFKYRGKSLNNFSSINVLVGFPKEKVKKFLKNKKDKIYLLESVFTLPSREKLIKAYKLLKIPYIHFWYYPTPCPSIFLFRIDVDYVYLEGLKGLLKISKKFKIKGTYFLNISGEEEFDEEIGHLKLKKPTTPERKEIILKILKEDNEIANHGYWHYVFEDFKKNYRNINVCNLFLKKLFGIRNKGFAAPGGEINSSLIKAINQAKLLYSSNELSEGGFPYFSYIQNKKSKILEIPVYYFCDASFEPLENKKVDRIIPPYCQDILRSFYLKYIKQQINNNKPIAILAHPHLIGKVAKDFFGPIFREIKRLKIPNYTFEEFANWWKRREKIRISYRKVGDQLIIRANHYPVLIETIYGKKKSIITINKKSIINLKK</sequence>
<evidence type="ECO:0000313" key="3">
    <source>
        <dbReference type="Proteomes" id="UP000229156"/>
    </source>
</evidence>
<proteinExistence type="predicted"/>
<accession>A0A2M7ZV85</accession>
<dbReference type="InterPro" id="IPR002509">
    <property type="entry name" value="NODB_dom"/>
</dbReference>
<dbReference type="Proteomes" id="UP000229156">
    <property type="component" value="Unassembled WGS sequence"/>
</dbReference>
<comment type="caution">
    <text evidence="2">The sequence shown here is derived from an EMBL/GenBank/DDBJ whole genome shotgun (WGS) entry which is preliminary data.</text>
</comment>
<dbReference type="Gene3D" id="3.20.20.370">
    <property type="entry name" value="Glycoside hydrolase/deacetylase"/>
    <property type="match status" value="1"/>
</dbReference>
<dbReference type="GO" id="GO:0016810">
    <property type="term" value="F:hydrolase activity, acting on carbon-nitrogen (but not peptide) bonds"/>
    <property type="evidence" value="ECO:0007669"/>
    <property type="project" value="InterPro"/>
</dbReference>
<dbReference type="EMBL" id="PFUT01000018">
    <property type="protein sequence ID" value="PJB09263.1"/>
    <property type="molecule type" value="Genomic_DNA"/>
</dbReference>
<organism evidence="2 3">
    <name type="scientific">bacterium (Candidatus Gribaldobacteria) CG_4_9_14_3_um_filter_36_15</name>
    <dbReference type="NCBI Taxonomy" id="2014269"/>
    <lineage>
        <taxon>Bacteria</taxon>
        <taxon>Candidatus Gribaldobacteria</taxon>
    </lineage>
</organism>
<name>A0A2M7ZV85_9BACT</name>
<dbReference type="Pfam" id="PF01522">
    <property type="entry name" value="Polysacc_deac_1"/>
    <property type="match status" value="1"/>
</dbReference>
<gene>
    <name evidence="2" type="ORF">CO121_00895</name>
</gene>
<evidence type="ECO:0000313" key="2">
    <source>
        <dbReference type="EMBL" id="PJB09263.1"/>
    </source>
</evidence>
<dbReference type="SUPFAM" id="SSF88713">
    <property type="entry name" value="Glycoside hydrolase/deacetylase"/>
    <property type="match status" value="1"/>
</dbReference>
<reference evidence="3" key="1">
    <citation type="submission" date="2017-09" db="EMBL/GenBank/DDBJ databases">
        <title>Depth-based differentiation of microbial function through sediment-hosted aquifers and enrichment of novel symbionts in the deep terrestrial subsurface.</title>
        <authorList>
            <person name="Probst A.J."/>
            <person name="Ladd B."/>
            <person name="Jarett J.K."/>
            <person name="Geller-Mcgrath D.E."/>
            <person name="Sieber C.M.K."/>
            <person name="Emerson J.B."/>
            <person name="Anantharaman K."/>
            <person name="Thomas B.C."/>
            <person name="Malmstrom R."/>
            <person name="Stieglmeier M."/>
            <person name="Klingl A."/>
            <person name="Woyke T."/>
            <person name="Ryan C.M."/>
            <person name="Banfield J.F."/>
        </authorList>
    </citation>
    <scope>NUCLEOTIDE SEQUENCE [LARGE SCALE GENOMIC DNA]</scope>
</reference>
<protein>
    <recommendedName>
        <fullName evidence="1">NodB homology domain-containing protein</fullName>
    </recommendedName>
</protein>
<dbReference type="InterPro" id="IPR011330">
    <property type="entry name" value="Glyco_hydro/deAcase_b/a-brl"/>
</dbReference>
<dbReference type="AlphaFoldDB" id="A0A2M7ZV85"/>
<dbReference type="GO" id="GO:0005975">
    <property type="term" value="P:carbohydrate metabolic process"/>
    <property type="evidence" value="ECO:0007669"/>
    <property type="project" value="InterPro"/>
</dbReference>
<feature type="domain" description="NodB homology" evidence="1">
    <location>
        <begin position="110"/>
        <end position="232"/>
    </location>
</feature>